<evidence type="ECO:0008006" key="3">
    <source>
        <dbReference type="Google" id="ProtNLM"/>
    </source>
</evidence>
<dbReference type="SUPFAM" id="SSF51735">
    <property type="entry name" value="NAD(P)-binding Rossmann-fold domains"/>
    <property type="match status" value="1"/>
</dbReference>
<gene>
    <name evidence="1" type="ORF">ACFOY7_01590</name>
</gene>
<accession>A0ABV8WT63</accession>
<evidence type="ECO:0000313" key="1">
    <source>
        <dbReference type="EMBL" id="MFC4401791.1"/>
    </source>
</evidence>
<dbReference type="Gene3D" id="3.40.50.720">
    <property type="entry name" value="NAD(P)-binding Rossmann-like Domain"/>
    <property type="match status" value="1"/>
</dbReference>
<name>A0ABV8WT63_9BACI</name>
<organism evidence="1 2">
    <name type="scientific">Gracilibacillus xinjiangensis</name>
    <dbReference type="NCBI Taxonomy" id="1193282"/>
    <lineage>
        <taxon>Bacteria</taxon>
        <taxon>Bacillati</taxon>
        <taxon>Bacillota</taxon>
        <taxon>Bacilli</taxon>
        <taxon>Bacillales</taxon>
        <taxon>Bacillaceae</taxon>
        <taxon>Gracilibacillus</taxon>
    </lineage>
</organism>
<dbReference type="PANTHER" id="PTHR43796">
    <property type="entry name" value="CARBOXYNORSPERMIDINE SYNTHASE"/>
    <property type="match status" value="1"/>
</dbReference>
<reference evidence="2" key="1">
    <citation type="journal article" date="2019" name="Int. J. Syst. Evol. Microbiol.">
        <title>The Global Catalogue of Microorganisms (GCM) 10K type strain sequencing project: providing services to taxonomists for standard genome sequencing and annotation.</title>
        <authorList>
            <consortium name="The Broad Institute Genomics Platform"/>
            <consortium name="The Broad Institute Genome Sequencing Center for Infectious Disease"/>
            <person name="Wu L."/>
            <person name="Ma J."/>
        </authorList>
    </citation>
    <scope>NUCLEOTIDE SEQUENCE [LARGE SCALE GENOMIC DNA]</scope>
    <source>
        <strain evidence="2">CCUG 37865</strain>
    </source>
</reference>
<dbReference type="Proteomes" id="UP001595882">
    <property type="component" value="Unassembled WGS sequence"/>
</dbReference>
<dbReference type="PANTHER" id="PTHR43796:SF2">
    <property type="entry name" value="CARBOXYNORSPERMIDINE SYNTHASE"/>
    <property type="match status" value="1"/>
</dbReference>
<dbReference type="EMBL" id="JBHSDT010000001">
    <property type="protein sequence ID" value="MFC4401791.1"/>
    <property type="molecule type" value="Genomic_DNA"/>
</dbReference>
<sequence length="343" mass="38386">MVVGASGVLGKLMCKEVFRIFGHSADLIITDYNKERGEHVKNSFSKQVEFRLLDIHNKSNVENVIHSVDIVIIAIQQNKPHIQEICIQRQIRCIDVTTSQNLVDRTLLLDSQAKSHNIASIVMAGFLPGLSGLLVKKAITSFSDIVEVNISLLQNKNANVGVSGALDMLKLISQPVQYGNKMIKGFKEKKMVGSNNKHTVRLITHPEKDYLSRKLSIPVINYWTGWNDNLYNLKIEFILKANIIPFLQKYQSIFKSQIKHDNKSTEDVLLSVEVTGASSNKAITKTFSLTAISDYGITAMMAVALAKIVSNKKYSGTYFPFEITTFEEVLTTISCAQINLEEF</sequence>
<protein>
    <recommendedName>
        <fullName evidence="3">Saccharopine dehydrogenase NADP binding domain-containing protein</fullName>
    </recommendedName>
</protein>
<comment type="caution">
    <text evidence="1">The sequence shown here is derived from an EMBL/GenBank/DDBJ whole genome shotgun (WGS) entry which is preliminary data.</text>
</comment>
<proteinExistence type="predicted"/>
<evidence type="ECO:0000313" key="2">
    <source>
        <dbReference type="Proteomes" id="UP001595882"/>
    </source>
</evidence>
<dbReference type="RefSeq" id="WP_390248700.1">
    <property type="nucleotide sequence ID" value="NZ_JBHSDT010000001.1"/>
</dbReference>
<keyword evidence="2" id="KW-1185">Reference proteome</keyword>
<dbReference type="InterPro" id="IPR036291">
    <property type="entry name" value="NAD(P)-bd_dom_sf"/>
</dbReference>